<comment type="caution">
    <text evidence="1">The sequence shown here is derived from an EMBL/GenBank/DDBJ whole genome shotgun (WGS) entry which is preliminary data.</text>
</comment>
<dbReference type="PATRIC" id="fig|1385369.3.peg.2524"/>
<dbReference type="InterPro" id="IPR011330">
    <property type="entry name" value="Glyco_hydro/deAcase_b/a-brl"/>
</dbReference>
<dbReference type="SUPFAM" id="SSF88713">
    <property type="entry name" value="Glycoside hydrolase/deacetylase"/>
    <property type="match status" value="1"/>
</dbReference>
<dbReference type="Gene3D" id="3.20.20.370">
    <property type="entry name" value="Glycoside hydrolase/deacetylase"/>
    <property type="match status" value="1"/>
</dbReference>
<dbReference type="STRING" id="1385369.N825_35810"/>
<gene>
    <name evidence="1" type="ORF">N825_35810</name>
</gene>
<dbReference type="RefSeq" id="WP_037451603.1">
    <property type="nucleotide sequence ID" value="NZ_AVFL01000007.1"/>
</dbReference>
<reference evidence="1 2" key="1">
    <citation type="submission" date="2013-08" db="EMBL/GenBank/DDBJ databases">
        <title>The genome sequence of Skermanella stibiiresistens.</title>
        <authorList>
            <person name="Zhu W."/>
            <person name="Wang G."/>
        </authorList>
    </citation>
    <scope>NUCLEOTIDE SEQUENCE [LARGE SCALE GENOMIC DNA]</scope>
    <source>
        <strain evidence="1 2">SB22</strain>
    </source>
</reference>
<organism evidence="1 2">
    <name type="scientific">Skermanella stibiiresistens SB22</name>
    <dbReference type="NCBI Taxonomy" id="1385369"/>
    <lineage>
        <taxon>Bacteria</taxon>
        <taxon>Pseudomonadati</taxon>
        <taxon>Pseudomonadota</taxon>
        <taxon>Alphaproteobacteria</taxon>
        <taxon>Rhodospirillales</taxon>
        <taxon>Azospirillaceae</taxon>
        <taxon>Skermanella</taxon>
    </lineage>
</organism>
<sequence>MTTGDAWENKAWDTLAAELDLWAEAGAKATLWWRDDDAVAPTPALTRLRAIATAHGVPVALAVIPTGATPELAEHLRGWPGVSVLQHGLSHANHETPPAKKAELGAARPPDAVLEDLRQGWRRLAGFDPLPVLVPPWNRIAADVIPRLPGLGYAGISTFTPRRQPCPAPGLIQVNTHVDVIDWRGGGGFAGTGAVIAATVRHLAALRFGTTDRDEPTGLLTHHLVHDDACHHFLDRFLSATANHPAVLWLAAPTVFIPVP</sequence>
<dbReference type="AlphaFoldDB" id="W9H381"/>
<evidence type="ECO:0000313" key="1">
    <source>
        <dbReference type="EMBL" id="EWY40630.1"/>
    </source>
</evidence>
<dbReference type="OrthoDB" id="6086702at2"/>
<protein>
    <submittedName>
        <fullName evidence="1">Polysaccharide deacetylase</fullName>
    </submittedName>
</protein>
<name>W9H381_9PROT</name>
<dbReference type="GO" id="GO:0005975">
    <property type="term" value="P:carbohydrate metabolic process"/>
    <property type="evidence" value="ECO:0007669"/>
    <property type="project" value="InterPro"/>
</dbReference>
<proteinExistence type="predicted"/>
<accession>W9H381</accession>
<dbReference type="Proteomes" id="UP000019486">
    <property type="component" value="Unassembled WGS sequence"/>
</dbReference>
<evidence type="ECO:0000313" key="2">
    <source>
        <dbReference type="Proteomes" id="UP000019486"/>
    </source>
</evidence>
<keyword evidence="2" id="KW-1185">Reference proteome</keyword>
<dbReference type="InterPro" id="IPR049591">
    <property type="entry name" value="CE4_u4-like"/>
</dbReference>
<dbReference type="EMBL" id="AVFL01000007">
    <property type="protein sequence ID" value="EWY40630.1"/>
    <property type="molecule type" value="Genomic_DNA"/>
</dbReference>
<dbReference type="CDD" id="cd10928">
    <property type="entry name" value="CE4_u4"/>
    <property type="match status" value="1"/>
</dbReference>